<dbReference type="InterPro" id="IPR001330">
    <property type="entry name" value="Prenyltrans"/>
</dbReference>
<gene>
    <name evidence="9" type="ORF">PACLA_8A033503</name>
</gene>
<name>A0A6S7K812_PARCT</name>
<keyword evidence="10" id="KW-1185">Reference proteome</keyword>
<protein>
    <submittedName>
        <fullName evidence="9">Farnesyltransferase subunit beta-like</fullName>
    </submittedName>
</protein>
<comment type="caution">
    <text evidence="9">The sequence shown here is derived from an EMBL/GenBank/DDBJ whole genome shotgun (WGS) entry which is preliminary data.</text>
</comment>
<dbReference type="SUPFAM" id="SSF48239">
    <property type="entry name" value="Terpenoid cyclases/Protein prenyltransferases"/>
    <property type="match status" value="1"/>
</dbReference>
<keyword evidence="3" id="KW-0637">Prenyltransferase</keyword>
<dbReference type="GO" id="GO:0004660">
    <property type="term" value="F:protein farnesyltransferase activity"/>
    <property type="evidence" value="ECO:0007669"/>
    <property type="project" value="TreeGrafter"/>
</dbReference>
<evidence type="ECO:0000256" key="2">
    <source>
        <dbReference type="ARBA" id="ARBA00010497"/>
    </source>
</evidence>
<proteinExistence type="inferred from homology"/>
<keyword evidence="5" id="KW-0479">Metal-binding</keyword>
<dbReference type="Proteomes" id="UP001152795">
    <property type="component" value="Unassembled WGS sequence"/>
</dbReference>
<dbReference type="AlphaFoldDB" id="A0A6S7K812"/>
<evidence type="ECO:0000256" key="4">
    <source>
        <dbReference type="ARBA" id="ARBA00022679"/>
    </source>
</evidence>
<comment type="cofactor">
    <cofactor evidence="1">
        <name>Zn(2+)</name>
        <dbReference type="ChEBI" id="CHEBI:29105"/>
    </cofactor>
</comment>
<evidence type="ECO:0000256" key="3">
    <source>
        <dbReference type="ARBA" id="ARBA00022602"/>
    </source>
</evidence>
<sequence length="256" mass="28290">MAFHSAKSFKDLGVKDDGYPTHTTAEQKKVEDSIIKNYESLSEMSESISELILNRKKHIQYCSRGLSNLSASYECLDASRPWLCYWILHSLELLDRPVTKETAKQVTEFLIKCQSPLGGFGGGPGQLPHLAPTYAAVCAIAIAGVYYPQAYDAIDRKGLLRFLLGCHTSEGAFRMHHDGEVDIRGAYCAVVSARITNVYIHELFHNTGEWIKSCQTYEGGFSGEPGVEAHGGYSFCGFAALVLLGEEDKIDIKKLL</sequence>
<dbReference type="GO" id="GO:0005965">
    <property type="term" value="C:protein farnesyltransferase complex"/>
    <property type="evidence" value="ECO:0007669"/>
    <property type="project" value="TreeGrafter"/>
</dbReference>
<dbReference type="InterPro" id="IPR045089">
    <property type="entry name" value="PGGT1B-like"/>
</dbReference>
<evidence type="ECO:0000256" key="5">
    <source>
        <dbReference type="ARBA" id="ARBA00022723"/>
    </source>
</evidence>
<evidence type="ECO:0000313" key="9">
    <source>
        <dbReference type="EMBL" id="CAB4038020.1"/>
    </source>
</evidence>
<evidence type="ECO:0000313" key="10">
    <source>
        <dbReference type="Proteomes" id="UP001152795"/>
    </source>
</evidence>
<dbReference type="InterPro" id="IPR008930">
    <property type="entry name" value="Terpenoid_cyclase/PrenylTrfase"/>
</dbReference>
<dbReference type="EMBL" id="CACRXK020023715">
    <property type="protein sequence ID" value="CAB4038020.1"/>
    <property type="molecule type" value="Genomic_DNA"/>
</dbReference>
<evidence type="ECO:0000256" key="7">
    <source>
        <dbReference type="ARBA" id="ARBA00022833"/>
    </source>
</evidence>
<evidence type="ECO:0000256" key="6">
    <source>
        <dbReference type="ARBA" id="ARBA00022737"/>
    </source>
</evidence>
<comment type="similarity">
    <text evidence="2">Belongs to the protein prenyltransferase subunit beta family.</text>
</comment>
<reference evidence="9" key="1">
    <citation type="submission" date="2020-04" db="EMBL/GenBank/DDBJ databases">
        <authorList>
            <person name="Alioto T."/>
            <person name="Alioto T."/>
            <person name="Gomez Garrido J."/>
        </authorList>
    </citation>
    <scope>NUCLEOTIDE SEQUENCE</scope>
    <source>
        <strain evidence="9">A484AB</strain>
    </source>
</reference>
<dbReference type="Gene3D" id="1.50.10.20">
    <property type="match status" value="1"/>
</dbReference>
<dbReference type="PANTHER" id="PTHR11774:SF6">
    <property type="entry name" value="PROTEIN FARNESYLTRANSFERASE SUBUNIT BETA"/>
    <property type="match status" value="1"/>
</dbReference>
<dbReference type="OrthoDB" id="10261146at2759"/>
<accession>A0A6S7K812</accession>
<dbReference type="Pfam" id="PF00432">
    <property type="entry name" value="Prenyltrans"/>
    <property type="match status" value="1"/>
</dbReference>
<dbReference type="GO" id="GO:0046872">
    <property type="term" value="F:metal ion binding"/>
    <property type="evidence" value="ECO:0007669"/>
    <property type="project" value="UniProtKB-KW"/>
</dbReference>
<organism evidence="9 10">
    <name type="scientific">Paramuricea clavata</name>
    <name type="common">Red gorgonian</name>
    <name type="synonym">Violescent sea-whip</name>
    <dbReference type="NCBI Taxonomy" id="317549"/>
    <lineage>
        <taxon>Eukaryota</taxon>
        <taxon>Metazoa</taxon>
        <taxon>Cnidaria</taxon>
        <taxon>Anthozoa</taxon>
        <taxon>Octocorallia</taxon>
        <taxon>Malacalcyonacea</taxon>
        <taxon>Plexauridae</taxon>
        <taxon>Paramuricea</taxon>
    </lineage>
</organism>
<feature type="non-terminal residue" evidence="9">
    <location>
        <position position="256"/>
    </location>
</feature>
<feature type="domain" description="Prenyltransferase alpha-alpha toroid" evidence="8">
    <location>
        <begin position="53"/>
        <end position="255"/>
    </location>
</feature>
<keyword evidence="6" id="KW-0677">Repeat</keyword>
<evidence type="ECO:0000256" key="1">
    <source>
        <dbReference type="ARBA" id="ARBA00001947"/>
    </source>
</evidence>
<keyword evidence="7" id="KW-0862">Zinc</keyword>
<dbReference type="PANTHER" id="PTHR11774">
    <property type="entry name" value="GERANYLGERANYL TRANSFERASE TYPE BETA SUBUNIT"/>
    <property type="match status" value="1"/>
</dbReference>
<evidence type="ECO:0000259" key="8">
    <source>
        <dbReference type="Pfam" id="PF00432"/>
    </source>
</evidence>
<keyword evidence="4" id="KW-0808">Transferase</keyword>